<proteinExistence type="predicted"/>
<reference evidence="1 2" key="1">
    <citation type="submission" date="2016-12" db="EMBL/GenBank/DDBJ databases">
        <title>Candidatus Reconcilibacillus cellulovorans genome.</title>
        <authorList>
            <person name="Kolinko S."/>
            <person name="Wu Y.-W."/>
            <person name="Tachea F."/>
            <person name="Denzel E."/>
            <person name="Hiras J."/>
            <person name="Baecker N."/>
            <person name="Chan L.J."/>
            <person name="Eichorst S.A."/>
            <person name="Frey D."/>
            <person name="Adams P.D."/>
            <person name="Pray T."/>
            <person name="Tanjore D."/>
            <person name="Petzold C.J."/>
            <person name="Gladden J.M."/>
            <person name="Simmons B.A."/>
            <person name="Singer S.W."/>
        </authorList>
    </citation>
    <scope>NUCLEOTIDE SEQUENCE [LARGE SCALE GENOMIC DNA]</scope>
    <source>
        <strain evidence="1">JTherm</strain>
    </source>
</reference>
<dbReference type="AlphaFoldDB" id="A0A2A6E358"/>
<comment type="caution">
    <text evidence="1">The sequence shown here is derived from an EMBL/GenBank/DDBJ whole genome shotgun (WGS) entry which is preliminary data.</text>
</comment>
<gene>
    <name evidence="1" type="ORF">BLM47_01535</name>
</gene>
<organism evidence="1 2">
    <name type="scientific">Candidatus Reconcilbacillus cellulovorans</name>
    <dbReference type="NCBI Taxonomy" id="1906605"/>
    <lineage>
        <taxon>Bacteria</taxon>
        <taxon>Bacillati</taxon>
        <taxon>Bacillota</taxon>
        <taxon>Bacilli</taxon>
        <taxon>Bacillales</taxon>
        <taxon>Paenibacillaceae</taxon>
        <taxon>Candidatus Reconcilbacillus</taxon>
    </lineage>
</organism>
<name>A0A2A6E358_9BACL</name>
<evidence type="ECO:0000313" key="2">
    <source>
        <dbReference type="Proteomes" id="UP000243688"/>
    </source>
</evidence>
<evidence type="ECO:0000313" key="1">
    <source>
        <dbReference type="EMBL" id="PDO11454.1"/>
    </source>
</evidence>
<dbReference type="EMBL" id="MOXJ01000002">
    <property type="protein sequence ID" value="PDO11454.1"/>
    <property type="molecule type" value="Genomic_DNA"/>
</dbReference>
<sequence length="91" mass="10697">MATLYARARQDGFGSIVLASKKKTRPLSEKHLTLAVFSVEEEGSWQVLWEKWNAKYPRWRYKEKRTFARDAKAAYQRVTGLPWKGEESKTF</sequence>
<dbReference type="Proteomes" id="UP000243688">
    <property type="component" value="Unassembled WGS sequence"/>
</dbReference>
<protein>
    <submittedName>
        <fullName evidence="1">Uncharacterized protein</fullName>
    </submittedName>
</protein>
<accession>A0A2A6E358</accession>